<gene>
    <name evidence="1" type="ORF">CYMTET_56823</name>
</gene>
<accession>A0AAE0BAK7</accession>
<dbReference type="Gene3D" id="3.40.50.1110">
    <property type="entry name" value="SGNH hydrolase"/>
    <property type="match status" value="1"/>
</dbReference>
<protein>
    <submittedName>
        <fullName evidence="1">Uncharacterized protein</fullName>
    </submittedName>
</protein>
<organism evidence="1 2">
    <name type="scientific">Cymbomonas tetramitiformis</name>
    <dbReference type="NCBI Taxonomy" id="36881"/>
    <lineage>
        <taxon>Eukaryota</taxon>
        <taxon>Viridiplantae</taxon>
        <taxon>Chlorophyta</taxon>
        <taxon>Pyramimonadophyceae</taxon>
        <taxon>Pyramimonadales</taxon>
        <taxon>Pyramimonadaceae</taxon>
        <taxon>Cymbomonas</taxon>
    </lineage>
</organism>
<proteinExistence type="predicted"/>
<sequence>YGIEGLLMRDLRKFKAMVRANYSVVVLNSGHHDLARPAWQPGRKAELEYQQLLVQGELLKSKAKHPRDMHERTLGSYSNLMKQLARLVEEMRSVDHRLRVVWKTTLANKPFNRMDRTEREVCHSYPQRLDRVTRLNKLAARQMEAAGAEIWDAFALSHHDRRDWFKSRNDVGTGVEKAIQNVFLNMLCSGDETSATSVAARAEQRMAILRKKIRT</sequence>
<feature type="non-terminal residue" evidence="1">
    <location>
        <position position="1"/>
    </location>
</feature>
<comment type="caution">
    <text evidence="1">The sequence shown here is derived from an EMBL/GenBank/DDBJ whole genome shotgun (WGS) entry which is preliminary data.</text>
</comment>
<dbReference type="InterPro" id="IPR036514">
    <property type="entry name" value="SGNH_hydro_sf"/>
</dbReference>
<keyword evidence="2" id="KW-1185">Reference proteome</keyword>
<dbReference type="Proteomes" id="UP001190700">
    <property type="component" value="Unassembled WGS sequence"/>
</dbReference>
<evidence type="ECO:0000313" key="2">
    <source>
        <dbReference type="Proteomes" id="UP001190700"/>
    </source>
</evidence>
<name>A0AAE0BAK7_9CHLO</name>
<reference evidence="1 2" key="1">
    <citation type="journal article" date="2015" name="Genome Biol. Evol.">
        <title>Comparative Genomics of a Bacterivorous Green Alga Reveals Evolutionary Causalities and Consequences of Phago-Mixotrophic Mode of Nutrition.</title>
        <authorList>
            <person name="Burns J.A."/>
            <person name="Paasch A."/>
            <person name="Narechania A."/>
            <person name="Kim E."/>
        </authorList>
    </citation>
    <scope>NUCLEOTIDE SEQUENCE [LARGE SCALE GENOMIC DNA]</scope>
    <source>
        <strain evidence="1 2">PLY_AMNH</strain>
    </source>
</reference>
<dbReference type="EMBL" id="LGRX02035871">
    <property type="protein sequence ID" value="KAK3232847.1"/>
    <property type="molecule type" value="Genomic_DNA"/>
</dbReference>
<evidence type="ECO:0000313" key="1">
    <source>
        <dbReference type="EMBL" id="KAK3232847.1"/>
    </source>
</evidence>
<dbReference type="AlphaFoldDB" id="A0AAE0BAK7"/>